<dbReference type="Proteomes" id="UP000177515">
    <property type="component" value="Chromosome 1"/>
</dbReference>
<proteinExistence type="predicted"/>
<gene>
    <name evidence="1" type="ORF">BKK80_09075</name>
</gene>
<dbReference type="RefSeq" id="WP_071069140.1">
    <property type="nucleotide sequence ID" value="NZ_CP017754.1"/>
</dbReference>
<dbReference type="EMBL" id="CP017754">
    <property type="protein sequence ID" value="AOZ05963.1"/>
    <property type="molecule type" value="Genomic_DNA"/>
</dbReference>
<keyword evidence="2" id="KW-1185">Reference proteome</keyword>
<evidence type="ECO:0000313" key="1">
    <source>
        <dbReference type="EMBL" id="AOZ05963.1"/>
    </source>
</evidence>
<protein>
    <submittedName>
        <fullName evidence="1">Uncharacterized protein</fullName>
    </submittedName>
</protein>
<organism evidence="1 2">
    <name type="scientific">Cupriavidus malaysiensis</name>
    <dbReference type="NCBI Taxonomy" id="367825"/>
    <lineage>
        <taxon>Bacteria</taxon>
        <taxon>Pseudomonadati</taxon>
        <taxon>Pseudomonadota</taxon>
        <taxon>Betaproteobacteria</taxon>
        <taxon>Burkholderiales</taxon>
        <taxon>Burkholderiaceae</taxon>
        <taxon>Cupriavidus</taxon>
    </lineage>
</organism>
<name>A0ABN1N664_9BURK</name>
<evidence type="ECO:0000313" key="2">
    <source>
        <dbReference type="Proteomes" id="UP000177515"/>
    </source>
</evidence>
<sequence length="246" mass="26501">MASLFNKADWHFGAGMLRYLKAGTTPIRVATLQGIDVDISASSKELMGSRNFAEATARAGTKITGKVQAGRWDHRVVTELFFGSKDEDTSAGMVVPVDDEPAVIVADGYTVAGGAKFDMDMGVRDVATGGFLVRVAKDPKAGQYAVNEATGKYTWAAADKDKKVQISYTKIDVSRGATTLITNAEMGEVPTFELITYDQKGLFLHLYAVTFNKLSLARKNEDFVIPNMEWSAAADDVRGVGRLSGA</sequence>
<accession>A0ABN1N664</accession>
<reference evidence="1 2" key="1">
    <citation type="submission" date="2016-10" db="EMBL/GenBank/DDBJ databases">
        <title>Complete genome sequences of three Cupriavidus strains isolated from various Malaysian environments.</title>
        <authorList>
            <person name="Abdullah A.A.-A."/>
            <person name="Shafie N.A.H."/>
            <person name="Lau N.S."/>
        </authorList>
    </citation>
    <scope>NUCLEOTIDE SEQUENCE [LARGE SCALE GENOMIC DNA]</scope>
    <source>
        <strain evidence="1 2">USMAA1020</strain>
    </source>
</reference>